<reference evidence="1" key="2">
    <citation type="submission" date="2023-06" db="EMBL/GenBank/DDBJ databases">
        <authorList>
            <person name="Swenson N.G."/>
            <person name="Wegrzyn J.L."/>
            <person name="Mcevoy S.L."/>
        </authorList>
    </citation>
    <scope>NUCLEOTIDE SEQUENCE</scope>
    <source>
        <strain evidence="1">NS2018</strain>
        <tissue evidence="1">Leaf</tissue>
    </source>
</reference>
<sequence length="283" mass="31253">MRTQNSNSKNTTRVLLFAENPTNLASLTHAHLLKRELFHRLAPVLALSSLFVLTRMPYLSILQDCRNWWSGSIRAKSMAKCMLADTMLTPPCSLVLPSYFINGTVRLLFQPAEEGGAGASYMVKEGVLGDSEAIFALHVASHRNYSIHFRAIVGRCEHVSSKNRGTRETDPIQSQVLSVTYLRGGTALNVVPSYVEFGGTLWSLTTQGQEAVHRCNACIDMKEEESPPIPAVTNDESLHLHVKRVRGLVLGPENVRLANKVMAGDDFAFYQEMIPGVELSIGI</sequence>
<evidence type="ECO:0000313" key="2">
    <source>
        <dbReference type="Proteomes" id="UP001168877"/>
    </source>
</evidence>
<dbReference type="InterPro" id="IPR002933">
    <property type="entry name" value="Peptidase_M20"/>
</dbReference>
<name>A0AA39UW23_ACESA</name>
<protein>
    <submittedName>
        <fullName evidence="1">Uncharacterized protein</fullName>
    </submittedName>
</protein>
<evidence type="ECO:0000313" key="1">
    <source>
        <dbReference type="EMBL" id="KAK0574569.1"/>
    </source>
</evidence>
<dbReference type="SUPFAM" id="SSF55031">
    <property type="entry name" value="Bacterial exopeptidase dimerisation domain"/>
    <property type="match status" value="1"/>
</dbReference>
<organism evidence="1 2">
    <name type="scientific">Acer saccharum</name>
    <name type="common">Sugar maple</name>
    <dbReference type="NCBI Taxonomy" id="4024"/>
    <lineage>
        <taxon>Eukaryota</taxon>
        <taxon>Viridiplantae</taxon>
        <taxon>Streptophyta</taxon>
        <taxon>Embryophyta</taxon>
        <taxon>Tracheophyta</taxon>
        <taxon>Spermatophyta</taxon>
        <taxon>Magnoliopsida</taxon>
        <taxon>eudicotyledons</taxon>
        <taxon>Gunneridae</taxon>
        <taxon>Pentapetalae</taxon>
        <taxon>rosids</taxon>
        <taxon>malvids</taxon>
        <taxon>Sapindales</taxon>
        <taxon>Sapindaceae</taxon>
        <taxon>Hippocastanoideae</taxon>
        <taxon>Acereae</taxon>
        <taxon>Acer</taxon>
    </lineage>
</organism>
<reference evidence="1" key="1">
    <citation type="journal article" date="2022" name="Plant J.">
        <title>Strategies of tolerance reflected in two North American maple genomes.</title>
        <authorList>
            <person name="McEvoy S.L."/>
            <person name="Sezen U.U."/>
            <person name="Trouern-Trend A."/>
            <person name="McMahon S.M."/>
            <person name="Schaberg P.G."/>
            <person name="Yang J."/>
            <person name="Wegrzyn J.L."/>
            <person name="Swenson N.G."/>
        </authorList>
    </citation>
    <scope>NUCLEOTIDE SEQUENCE</scope>
    <source>
        <strain evidence="1">NS2018</strain>
    </source>
</reference>
<dbReference type="Gene3D" id="3.40.630.10">
    <property type="entry name" value="Zn peptidases"/>
    <property type="match status" value="2"/>
</dbReference>
<dbReference type="SUPFAM" id="SSF53187">
    <property type="entry name" value="Zn-dependent exopeptidases"/>
    <property type="match status" value="1"/>
</dbReference>
<comment type="caution">
    <text evidence="1">The sequence shown here is derived from an EMBL/GenBank/DDBJ whole genome shotgun (WGS) entry which is preliminary data.</text>
</comment>
<dbReference type="InterPro" id="IPR036264">
    <property type="entry name" value="Bact_exopeptidase_dim_dom"/>
</dbReference>
<dbReference type="Pfam" id="PF01546">
    <property type="entry name" value="Peptidase_M20"/>
    <property type="match status" value="1"/>
</dbReference>
<dbReference type="AlphaFoldDB" id="A0AA39UW23"/>
<dbReference type="EMBL" id="JAUESC010000387">
    <property type="protein sequence ID" value="KAK0574569.1"/>
    <property type="molecule type" value="Genomic_DNA"/>
</dbReference>
<accession>A0AA39UW23</accession>
<dbReference type="Gene3D" id="3.30.70.360">
    <property type="match status" value="1"/>
</dbReference>
<proteinExistence type="predicted"/>
<dbReference type="PANTHER" id="PTHR11014:SF140">
    <property type="entry name" value="IAA-AMINO ACID HYDROLASE ILR1-LIKE 3"/>
    <property type="match status" value="1"/>
</dbReference>
<keyword evidence="2" id="KW-1185">Reference proteome</keyword>
<dbReference type="InterPro" id="IPR017439">
    <property type="entry name" value="Amidohydrolase"/>
</dbReference>
<gene>
    <name evidence="1" type="ORF">LWI29_025576</name>
</gene>
<dbReference type="PANTHER" id="PTHR11014">
    <property type="entry name" value="PEPTIDASE M20 FAMILY MEMBER"/>
    <property type="match status" value="1"/>
</dbReference>
<dbReference type="GO" id="GO:0016787">
    <property type="term" value="F:hydrolase activity"/>
    <property type="evidence" value="ECO:0007669"/>
    <property type="project" value="InterPro"/>
</dbReference>
<dbReference type="Proteomes" id="UP001168877">
    <property type="component" value="Unassembled WGS sequence"/>
</dbReference>